<evidence type="ECO:0000256" key="2">
    <source>
        <dbReference type="SAM" id="Phobius"/>
    </source>
</evidence>
<comment type="caution">
    <text evidence="4">The sequence shown here is derived from an EMBL/GenBank/DDBJ whole genome shotgun (WGS) entry which is preliminary data.</text>
</comment>
<dbReference type="Proteomes" id="UP000248706">
    <property type="component" value="Unassembled WGS sequence"/>
</dbReference>
<gene>
    <name evidence="4" type="ORF">A4R35_13935</name>
</gene>
<dbReference type="OrthoDB" id="9789943at2"/>
<reference evidence="4 5" key="1">
    <citation type="submission" date="2016-08" db="EMBL/GenBank/DDBJ databases">
        <title>Analysis of Carbohydrate Active Enzymes in Thermogemmatispora T81 Reveals Carbohydrate Degradation Ability.</title>
        <authorList>
            <person name="Tomazini A."/>
            <person name="Lal S."/>
            <person name="Stott M."/>
            <person name="Henrissat B."/>
            <person name="Polikarpov I."/>
            <person name="Sparling R."/>
            <person name="Levin D.B."/>
        </authorList>
    </citation>
    <scope>NUCLEOTIDE SEQUENCE [LARGE SCALE GENOMIC DNA]</scope>
    <source>
        <strain evidence="4 5">T81</strain>
    </source>
</reference>
<accession>A0A328VHX4</accession>
<keyword evidence="2" id="KW-0472">Membrane</keyword>
<organism evidence="4 5">
    <name type="scientific">Thermogemmatispora tikiterensis</name>
    <dbReference type="NCBI Taxonomy" id="1825093"/>
    <lineage>
        <taxon>Bacteria</taxon>
        <taxon>Bacillati</taxon>
        <taxon>Chloroflexota</taxon>
        <taxon>Ktedonobacteria</taxon>
        <taxon>Thermogemmatisporales</taxon>
        <taxon>Thermogemmatisporaceae</taxon>
        <taxon>Thermogemmatispora</taxon>
    </lineage>
</organism>
<evidence type="ECO:0000259" key="3">
    <source>
        <dbReference type="Pfam" id="PF01882"/>
    </source>
</evidence>
<dbReference type="EMBL" id="MCIF01000002">
    <property type="protein sequence ID" value="RAQ96639.1"/>
    <property type="molecule type" value="Genomic_DNA"/>
</dbReference>
<dbReference type="RefSeq" id="WP_112430376.1">
    <property type="nucleotide sequence ID" value="NZ_MCIF01000002.1"/>
</dbReference>
<evidence type="ECO:0000256" key="1">
    <source>
        <dbReference type="SAM" id="MobiDB-lite"/>
    </source>
</evidence>
<keyword evidence="2" id="KW-0812">Transmembrane</keyword>
<dbReference type="Pfam" id="PF01882">
    <property type="entry name" value="DUF58"/>
    <property type="match status" value="1"/>
</dbReference>
<feature type="transmembrane region" description="Helical" evidence="2">
    <location>
        <begin position="29"/>
        <end position="49"/>
    </location>
</feature>
<feature type="region of interest" description="Disordered" evidence="1">
    <location>
        <begin position="298"/>
        <end position="322"/>
    </location>
</feature>
<name>A0A328VHX4_9CHLR</name>
<dbReference type="AlphaFoldDB" id="A0A328VHX4"/>
<proteinExistence type="predicted"/>
<protein>
    <recommendedName>
        <fullName evidence="3">DUF58 domain-containing protein</fullName>
    </recommendedName>
</protein>
<evidence type="ECO:0000313" key="5">
    <source>
        <dbReference type="Proteomes" id="UP000248706"/>
    </source>
</evidence>
<feature type="transmembrane region" description="Helical" evidence="2">
    <location>
        <begin position="5"/>
        <end position="23"/>
    </location>
</feature>
<keyword evidence="2" id="KW-1133">Transmembrane helix</keyword>
<sequence>MKRSWYFLPLGILLVSVLVHQLLLLSSGLLLFLIFLLIDIWSTFCLVNLRYRRSFSQQRASFGEEIVLTQLLENAKLLPLSWVRVSDRVPLALVFRGLSPHLIPDGRRAIIESLFSPRWYERITRSYRLRCLARGVHTFGPTVLWSGDLFGFVSRHQELDNREQILVYPPLVPLTRLGLPARSPFGERRMPQRLLEDPARISGIRDYRQGDELRRVHWKASARAMRLQSKIYEASATYTLALFLNMPPPLSLLELGVSQELKELAICAAASVADWGLQAGYAVGLYCNGMLSGLEGGGADPEGRVSGPAQDDLEPRSSIVRLPPASGARQRQRILEALARVEPYYGEPIEAVMGAERSHLPFGATVVLVTSMINEALLSALQRFQRSGHPVSVLCIGQVQVPAAKVPGVRVQHIGGEGTWRAILASFERGQDQDTPGSA</sequence>
<dbReference type="PANTHER" id="PTHR34351">
    <property type="entry name" value="SLR1927 PROTEIN-RELATED"/>
    <property type="match status" value="1"/>
</dbReference>
<dbReference type="PANTHER" id="PTHR34351:SF2">
    <property type="entry name" value="DUF58 DOMAIN-CONTAINING PROTEIN"/>
    <property type="match status" value="1"/>
</dbReference>
<dbReference type="InterPro" id="IPR002881">
    <property type="entry name" value="DUF58"/>
</dbReference>
<feature type="domain" description="DUF58" evidence="3">
    <location>
        <begin position="204"/>
        <end position="287"/>
    </location>
</feature>
<evidence type="ECO:0000313" key="4">
    <source>
        <dbReference type="EMBL" id="RAQ96639.1"/>
    </source>
</evidence>
<keyword evidence="5" id="KW-1185">Reference proteome</keyword>